<accession>A0ABV2PNV8</accession>
<dbReference type="EMBL" id="JBEPSB010000023">
    <property type="protein sequence ID" value="MET4562650.1"/>
    <property type="molecule type" value="Genomic_DNA"/>
</dbReference>
<dbReference type="Proteomes" id="UP001549363">
    <property type="component" value="Unassembled WGS sequence"/>
</dbReference>
<dbReference type="Pfam" id="PF13342">
    <property type="entry name" value="Toprim_Crpt"/>
    <property type="match status" value="1"/>
</dbReference>
<protein>
    <submittedName>
        <fullName evidence="1">SsDNA-binding Zn-finger/Zn-ribbon topoisomerase 1</fullName>
    </submittedName>
</protein>
<reference evidence="1 2" key="1">
    <citation type="submission" date="2024-06" db="EMBL/GenBank/DDBJ databases">
        <title>Sorghum-associated microbial communities from plants grown in Nebraska, USA.</title>
        <authorList>
            <person name="Schachtman D."/>
        </authorList>
    </citation>
    <scope>NUCLEOTIDE SEQUENCE [LARGE SCALE GENOMIC DNA]</scope>
    <source>
        <strain evidence="1 2">736</strain>
    </source>
</reference>
<evidence type="ECO:0000313" key="2">
    <source>
        <dbReference type="Proteomes" id="UP001549363"/>
    </source>
</evidence>
<organism evidence="1 2">
    <name type="scientific">Lysinibacillus parviboronicapiens</name>
    <dbReference type="NCBI Taxonomy" id="436516"/>
    <lineage>
        <taxon>Bacteria</taxon>
        <taxon>Bacillati</taxon>
        <taxon>Bacillota</taxon>
        <taxon>Bacilli</taxon>
        <taxon>Bacillales</taxon>
        <taxon>Bacillaceae</taxon>
        <taxon>Lysinibacillus</taxon>
    </lineage>
</organism>
<dbReference type="InterPro" id="IPR025589">
    <property type="entry name" value="Toprim_C_rpt"/>
</dbReference>
<keyword evidence="2" id="KW-1185">Reference proteome</keyword>
<gene>
    <name evidence="1" type="ORF">ABIA69_003841</name>
</gene>
<comment type="caution">
    <text evidence="1">The sequence shown here is derived from an EMBL/GenBank/DDBJ whole genome shotgun (WGS) entry which is preliminary data.</text>
</comment>
<proteinExistence type="predicted"/>
<evidence type="ECO:0000313" key="1">
    <source>
        <dbReference type="EMBL" id="MET4562650.1"/>
    </source>
</evidence>
<sequence>MKKIGRGEGSAKHFIDSIGKFINQLIADVLNKINTLTIEAEQFTKPSAKEFVTCPTCKVGKISLRKNFYGCSDYKNSCKQTFPERLLGKKLTEKNIKDLCSSGKTSEIKGFKAKSGKQFRAVLRLVAGKIEFDFNNK</sequence>
<dbReference type="RefSeq" id="WP_354472604.1">
    <property type="nucleotide sequence ID" value="NZ_JBEPSB010000023.1"/>
</dbReference>
<name>A0ABV2PNV8_9BACI</name>